<proteinExistence type="predicted"/>
<reference evidence="3" key="2">
    <citation type="submission" date="2020-09" db="EMBL/GenBank/DDBJ databases">
        <authorList>
            <person name="Sun Q."/>
            <person name="Zhou Y."/>
        </authorList>
    </citation>
    <scope>NUCLEOTIDE SEQUENCE</scope>
    <source>
        <strain evidence="3">CGMCC 1.15958</strain>
    </source>
</reference>
<evidence type="ECO:0000256" key="1">
    <source>
        <dbReference type="SAM" id="Coils"/>
    </source>
</evidence>
<dbReference type="RefSeq" id="WP_188766734.1">
    <property type="nucleotide sequence ID" value="NZ_BMKK01000005.1"/>
</dbReference>
<gene>
    <name evidence="3" type="ORF">GCM10011514_28020</name>
</gene>
<comment type="caution">
    <text evidence="3">The sequence shown here is derived from an EMBL/GenBank/DDBJ whole genome shotgun (WGS) entry which is preliminary data.</text>
</comment>
<keyword evidence="2" id="KW-0812">Transmembrane</keyword>
<keyword evidence="1" id="KW-0175">Coiled coil</keyword>
<evidence type="ECO:0000256" key="2">
    <source>
        <dbReference type="SAM" id="Phobius"/>
    </source>
</evidence>
<evidence type="ECO:0000313" key="4">
    <source>
        <dbReference type="Proteomes" id="UP000609064"/>
    </source>
</evidence>
<name>A0A917DR96_9BACT</name>
<sequence length="318" mass="34924">METTQSNNNGLLKVIIGVMAGVLALLGYLFMGARNETLELQKSLTSKVEQLSSTQIKLDSISKSLDEKILEVQSLGGNVAELEAVKAQLENDKKKLKTDLSFSVQKYESKIKDYESFLVAKDDDIRKLKEENGMLVAKTQTLETEKQQVIVENAALKTEKEELSTTLTKTVDDFTTKNNDLKRQVTLASAMKAINVQVTALSSKGKERDGGAYKASRIDQLKVSFIMPSNPIAAQNNKDIYVRVLDANGAVVENGNGGIVQVDGKEIGYSFKQSVPFENNDQRVDLVSGKGANYTKGKYSVELYSEGFKIGKGAFEVK</sequence>
<dbReference type="Proteomes" id="UP000609064">
    <property type="component" value="Unassembled WGS sequence"/>
</dbReference>
<feature type="coiled-coil region" evidence="1">
    <location>
        <begin position="72"/>
        <end position="106"/>
    </location>
</feature>
<protein>
    <recommendedName>
        <fullName evidence="5">Chromosome segregation protein SMC</fullName>
    </recommendedName>
</protein>
<feature type="transmembrane region" description="Helical" evidence="2">
    <location>
        <begin position="12"/>
        <end position="31"/>
    </location>
</feature>
<reference evidence="3" key="1">
    <citation type="journal article" date="2014" name="Int. J. Syst. Evol. Microbiol.">
        <title>Complete genome sequence of Corynebacterium casei LMG S-19264T (=DSM 44701T), isolated from a smear-ripened cheese.</title>
        <authorList>
            <consortium name="US DOE Joint Genome Institute (JGI-PGF)"/>
            <person name="Walter F."/>
            <person name="Albersmeier A."/>
            <person name="Kalinowski J."/>
            <person name="Ruckert C."/>
        </authorList>
    </citation>
    <scope>NUCLEOTIDE SEQUENCE</scope>
    <source>
        <strain evidence="3">CGMCC 1.15958</strain>
    </source>
</reference>
<organism evidence="3 4">
    <name type="scientific">Emticicia aquatilis</name>
    <dbReference type="NCBI Taxonomy" id="1537369"/>
    <lineage>
        <taxon>Bacteria</taxon>
        <taxon>Pseudomonadati</taxon>
        <taxon>Bacteroidota</taxon>
        <taxon>Cytophagia</taxon>
        <taxon>Cytophagales</taxon>
        <taxon>Leadbetterellaceae</taxon>
        <taxon>Emticicia</taxon>
    </lineage>
</organism>
<accession>A0A917DR96</accession>
<dbReference type="AlphaFoldDB" id="A0A917DR96"/>
<dbReference type="EMBL" id="BMKK01000005">
    <property type="protein sequence ID" value="GGD62312.1"/>
    <property type="molecule type" value="Genomic_DNA"/>
</dbReference>
<evidence type="ECO:0008006" key="5">
    <source>
        <dbReference type="Google" id="ProtNLM"/>
    </source>
</evidence>
<keyword evidence="2" id="KW-0472">Membrane</keyword>
<keyword evidence="4" id="KW-1185">Reference proteome</keyword>
<keyword evidence="2" id="KW-1133">Transmembrane helix</keyword>
<evidence type="ECO:0000313" key="3">
    <source>
        <dbReference type="EMBL" id="GGD62312.1"/>
    </source>
</evidence>